<dbReference type="AlphaFoldDB" id="A0AA51RW15"/>
<keyword evidence="2" id="KW-0812">Transmembrane</keyword>
<feature type="transmembrane region" description="Helical" evidence="2">
    <location>
        <begin position="6"/>
        <end position="23"/>
    </location>
</feature>
<dbReference type="SMART" id="SM00248">
    <property type="entry name" value="ANK"/>
    <property type="match status" value="1"/>
</dbReference>
<evidence type="ECO:0000256" key="2">
    <source>
        <dbReference type="SAM" id="Phobius"/>
    </source>
</evidence>
<keyword evidence="2" id="KW-0472">Membrane</keyword>
<protein>
    <submittedName>
        <fullName evidence="3">Ankyrin repeat domain-containing protein</fullName>
    </submittedName>
</protein>
<accession>A0AA51RW15</accession>
<dbReference type="KEGG" id="plei:Q9312_06430"/>
<feature type="repeat" description="ANK" evidence="1">
    <location>
        <begin position="131"/>
        <end position="157"/>
    </location>
</feature>
<keyword evidence="4" id="KW-1185">Reference proteome</keyword>
<dbReference type="InterPro" id="IPR036770">
    <property type="entry name" value="Ankyrin_rpt-contain_sf"/>
</dbReference>
<sequence>MNIKKVLYLLLSSVFVIMLIVSINNTTKWARDFYGLTILTSLSSEDLSYNPFSKDFSWISPSMALYILKTREYPYESCSDMSIEFSRCGEPKVEVASRFIGIVSREAEERAFELIKFLIKKGEPIDAYSSEGYTALQSAVLSNEPELVSLLLKSGANPYLPIKRDSSVYGKNSIEFVDLLIEANKADFSKVKEIMVTNLPKN</sequence>
<dbReference type="Pfam" id="PF12796">
    <property type="entry name" value="Ank_2"/>
    <property type="match status" value="1"/>
</dbReference>
<dbReference type="EMBL" id="CP133548">
    <property type="protein sequence ID" value="WMS88549.1"/>
    <property type="molecule type" value="Genomic_DNA"/>
</dbReference>
<dbReference type="RefSeq" id="WP_309203764.1">
    <property type="nucleotide sequence ID" value="NZ_CP133548.1"/>
</dbReference>
<dbReference type="PROSITE" id="PS50297">
    <property type="entry name" value="ANK_REP_REGION"/>
    <property type="match status" value="1"/>
</dbReference>
<keyword evidence="2" id="KW-1133">Transmembrane helix</keyword>
<dbReference type="PROSITE" id="PS50088">
    <property type="entry name" value="ANK_REPEAT"/>
    <property type="match status" value="1"/>
</dbReference>
<organism evidence="3 4">
    <name type="scientific">Pleionea litopenaei</name>
    <dbReference type="NCBI Taxonomy" id="3070815"/>
    <lineage>
        <taxon>Bacteria</taxon>
        <taxon>Pseudomonadati</taxon>
        <taxon>Pseudomonadota</taxon>
        <taxon>Gammaproteobacteria</taxon>
        <taxon>Oceanospirillales</taxon>
        <taxon>Pleioneaceae</taxon>
        <taxon>Pleionea</taxon>
    </lineage>
</organism>
<evidence type="ECO:0000313" key="3">
    <source>
        <dbReference type="EMBL" id="WMS88549.1"/>
    </source>
</evidence>
<reference evidence="3 4" key="1">
    <citation type="submission" date="2023-08" db="EMBL/GenBank/DDBJ databases">
        <title>Pleionea litopenaei sp. nov., isolated from stomach of juvenile Litopenaeus vannamei.</title>
        <authorList>
            <person name="Rho A.M."/>
            <person name="Hwang C.Y."/>
        </authorList>
    </citation>
    <scope>NUCLEOTIDE SEQUENCE [LARGE SCALE GENOMIC DNA]</scope>
    <source>
        <strain evidence="3 4">HL-JVS1</strain>
    </source>
</reference>
<dbReference type="SUPFAM" id="SSF48403">
    <property type="entry name" value="Ankyrin repeat"/>
    <property type="match status" value="1"/>
</dbReference>
<evidence type="ECO:0000256" key="1">
    <source>
        <dbReference type="PROSITE-ProRule" id="PRU00023"/>
    </source>
</evidence>
<gene>
    <name evidence="3" type="ORF">Q9312_06430</name>
</gene>
<evidence type="ECO:0000313" key="4">
    <source>
        <dbReference type="Proteomes" id="UP001239782"/>
    </source>
</evidence>
<proteinExistence type="predicted"/>
<dbReference type="InterPro" id="IPR002110">
    <property type="entry name" value="Ankyrin_rpt"/>
</dbReference>
<name>A0AA51RW15_9GAMM</name>
<dbReference type="Gene3D" id="1.25.40.20">
    <property type="entry name" value="Ankyrin repeat-containing domain"/>
    <property type="match status" value="1"/>
</dbReference>
<dbReference type="Proteomes" id="UP001239782">
    <property type="component" value="Chromosome"/>
</dbReference>
<keyword evidence="1" id="KW-0040">ANK repeat</keyword>